<protein>
    <submittedName>
        <fullName evidence="1">Uncharacterized protein</fullName>
    </submittedName>
</protein>
<evidence type="ECO:0000313" key="2">
    <source>
        <dbReference type="Proteomes" id="UP001497700"/>
    </source>
</evidence>
<gene>
    <name evidence="1" type="ORF">F4820DRAFT_446988</name>
</gene>
<proteinExistence type="predicted"/>
<comment type="caution">
    <text evidence="1">The sequence shown here is derived from an EMBL/GenBank/DDBJ whole genome shotgun (WGS) entry which is preliminary data.</text>
</comment>
<accession>A0ACB9Z413</accession>
<name>A0ACB9Z413_9PEZI</name>
<sequence>MPNVMDDHVQDGQPADSADLSSPLTWTPEHNAYTLSVSAVENGSIPQLQKSLALARIFLPKFDTDYVQFRDEVFRDVLVHHSITLLTYMLDHEGVPVSLVTPNSIFQWASRPLIEALIARGWDVNAQDGAAFNGKRLIDYLVRERYGKEDLARWLVEEKGAAVDSEQFDTDGDNMRAQPPPLLETCAAFGSAPMFKFLEEKGAKSSRRILHVAVETAAGRGADPYCEVPAQSPGGVTKNMDVERLRYLVDERQLDINTMDADGTPQNSTSSHWGTPICYAARCRNGAPVIRWLLEKGADPTSKNPYSGLDALAYARETKCDEIINVLEEWQWTKNQGND</sequence>
<dbReference type="Proteomes" id="UP001497700">
    <property type="component" value="Unassembled WGS sequence"/>
</dbReference>
<evidence type="ECO:0000313" key="1">
    <source>
        <dbReference type="EMBL" id="KAI4866452.1"/>
    </source>
</evidence>
<keyword evidence="2" id="KW-1185">Reference proteome</keyword>
<dbReference type="EMBL" id="MU393458">
    <property type="protein sequence ID" value="KAI4866452.1"/>
    <property type="molecule type" value="Genomic_DNA"/>
</dbReference>
<reference evidence="1 2" key="1">
    <citation type="journal article" date="2022" name="New Phytol.">
        <title>Ecological generalism drives hyperdiversity of secondary metabolite gene clusters in xylarialean endophytes.</title>
        <authorList>
            <person name="Franco M.E.E."/>
            <person name="Wisecaver J.H."/>
            <person name="Arnold A.E."/>
            <person name="Ju Y.M."/>
            <person name="Slot J.C."/>
            <person name="Ahrendt S."/>
            <person name="Moore L.P."/>
            <person name="Eastman K.E."/>
            <person name="Scott K."/>
            <person name="Konkel Z."/>
            <person name="Mondo S.J."/>
            <person name="Kuo A."/>
            <person name="Hayes R.D."/>
            <person name="Haridas S."/>
            <person name="Andreopoulos B."/>
            <person name="Riley R."/>
            <person name="LaButti K."/>
            <person name="Pangilinan J."/>
            <person name="Lipzen A."/>
            <person name="Amirebrahimi M."/>
            <person name="Yan J."/>
            <person name="Adam C."/>
            <person name="Keymanesh K."/>
            <person name="Ng V."/>
            <person name="Louie K."/>
            <person name="Northen T."/>
            <person name="Drula E."/>
            <person name="Henrissat B."/>
            <person name="Hsieh H.M."/>
            <person name="Youens-Clark K."/>
            <person name="Lutzoni F."/>
            <person name="Miadlikowska J."/>
            <person name="Eastwood D.C."/>
            <person name="Hamelin R.C."/>
            <person name="Grigoriev I.V."/>
            <person name="U'Ren J.M."/>
        </authorList>
    </citation>
    <scope>NUCLEOTIDE SEQUENCE [LARGE SCALE GENOMIC DNA]</scope>
    <source>
        <strain evidence="1 2">CBS 119005</strain>
    </source>
</reference>
<organism evidence="1 2">
    <name type="scientific">Hypoxylon rubiginosum</name>
    <dbReference type="NCBI Taxonomy" id="110542"/>
    <lineage>
        <taxon>Eukaryota</taxon>
        <taxon>Fungi</taxon>
        <taxon>Dikarya</taxon>
        <taxon>Ascomycota</taxon>
        <taxon>Pezizomycotina</taxon>
        <taxon>Sordariomycetes</taxon>
        <taxon>Xylariomycetidae</taxon>
        <taxon>Xylariales</taxon>
        <taxon>Hypoxylaceae</taxon>
        <taxon>Hypoxylon</taxon>
    </lineage>
</organism>